<dbReference type="AlphaFoldDB" id="A0A645I5R2"/>
<comment type="caution">
    <text evidence="2">The sequence shown here is derived from an EMBL/GenBank/DDBJ whole genome shotgun (WGS) entry which is preliminary data.</text>
</comment>
<proteinExistence type="predicted"/>
<evidence type="ECO:0000259" key="1">
    <source>
        <dbReference type="Pfam" id="PF22768"/>
    </source>
</evidence>
<reference evidence="2" key="1">
    <citation type="submission" date="2019-08" db="EMBL/GenBank/DDBJ databases">
        <authorList>
            <person name="Kucharzyk K."/>
            <person name="Murdoch R.W."/>
            <person name="Higgins S."/>
            <person name="Loffler F."/>
        </authorList>
    </citation>
    <scope>NUCLEOTIDE SEQUENCE</scope>
</reference>
<dbReference type="Pfam" id="PF22768">
    <property type="entry name" value="SPP1_Dit"/>
    <property type="match status" value="1"/>
</dbReference>
<dbReference type="EMBL" id="VSSQ01105851">
    <property type="protein sequence ID" value="MPN45739.1"/>
    <property type="molecule type" value="Genomic_DNA"/>
</dbReference>
<organism evidence="2">
    <name type="scientific">bioreactor metagenome</name>
    <dbReference type="NCBI Taxonomy" id="1076179"/>
    <lineage>
        <taxon>unclassified sequences</taxon>
        <taxon>metagenomes</taxon>
        <taxon>ecological metagenomes</taxon>
    </lineage>
</organism>
<evidence type="ECO:0000313" key="2">
    <source>
        <dbReference type="EMBL" id="MPN45739.1"/>
    </source>
</evidence>
<name>A0A645I5R2_9ZZZZ</name>
<accession>A0A645I5R2</accession>
<feature type="domain" description="Siphovirus-type tail component C-terminal" evidence="1">
    <location>
        <begin position="7"/>
        <end position="88"/>
    </location>
</feature>
<dbReference type="InterPro" id="IPR054738">
    <property type="entry name" value="Siphovirus-type_tail_C"/>
</dbReference>
<protein>
    <recommendedName>
        <fullName evidence="1">Siphovirus-type tail component C-terminal domain-containing protein</fullName>
    </recommendedName>
</protein>
<gene>
    <name evidence="2" type="ORF">SDC9_193309</name>
</gene>
<sequence>MLVLYANASLSNITVTNAQTQEFIRINTDMEGGDYIYMYRENNQLRCVRERNGITADIFSAVDEDTDLFFMNVGDNVIRAEAETGNANLVVYVKFYDTRSGVFYGM</sequence>